<dbReference type="Pfam" id="PF09414">
    <property type="entry name" value="RNA_ligase"/>
    <property type="match status" value="1"/>
</dbReference>
<keyword evidence="2" id="KW-0436">Ligase</keyword>
<organism evidence="2 3">
    <name type="scientific">Azotobacter beijerinckii</name>
    <dbReference type="NCBI Taxonomy" id="170623"/>
    <lineage>
        <taxon>Bacteria</taxon>
        <taxon>Pseudomonadati</taxon>
        <taxon>Pseudomonadota</taxon>
        <taxon>Gammaproteobacteria</taxon>
        <taxon>Pseudomonadales</taxon>
        <taxon>Pseudomonadaceae</taxon>
        <taxon>Azotobacter</taxon>
    </lineage>
</organism>
<dbReference type="PANTHER" id="PTHR43883">
    <property type="entry name" value="SLR0207 PROTEIN"/>
    <property type="match status" value="1"/>
</dbReference>
<evidence type="ECO:0000313" key="2">
    <source>
        <dbReference type="EMBL" id="SEQ31019.1"/>
    </source>
</evidence>
<reference evidence="2 3" key="1">
    <citation type="submission" date="2016-10" db="EMBL/GenBank/DDBJ databases">
        <authorList>
            <person name="de Groot N.N."/>
        </authorList>
    </citation>
    <scope>NUCLEOTIDE SEQUENCE [LARGE SCALE GENOMIC DNA]</scope>
    <source>
        <strain evidence="2 3">DSM 378</strain>
    </source>
</reference>
<accession>A0A1H9EZH3</accession>
<dbReference type="AlphaFoldDB" id="A0A1H9EZH3"/>
<dbReference type="InterPro" id="IPR021122">
    <property type="entry name" value="RNA_ligase_dom_REL/Rnl2"/>
</dbReference>
<dbReference type="InterPro" id="IPR052732">
    <property type="entry name" value="Cell-binding_unc_protein"/>
</dbReference>
<name>A0A1H9EZH3_9GAMM</name>
<evidence type="ECO:0000313" key="3">
    <source>
        <dbReference type="Proteomes" id="UP000199267"/>
    </source>
</evidence>
<sequence length="240" mass="27568">MLETEMHDFFRFPHTPHITWLATGKPRDDKVLDAAEASALLAGEVVVEEKLDGANLGISLGPEGQLRIQNRGQYLQEPFSGQFSRLTSWLAQHRYALTDELDEHLILFGEWCAARHSLGYATLPDWFLLFDVYDRRERRFWSTRRRNALAKTLELSVVPQVLHGRTTLDDLKKLLFAQPSHYRQGPPEGVVIRRETADGCQARAKLVRPDFTQNIGEHWRSRAIQWNRIRRPSGKPGSSS</sequence>
<dbReference type="PANTHER" id="PTHR43883:SF1">
    <property type="entry name" value="GLUCONOKINASE"/>
    <property type="match status" value="1"/>
</dbReference>
<feature type="domain" description="RNA ligase" evidence="1">
    <location>
        <begin position="44"/>
        <end position="207"/>
    </location>
</feature>
<protein>
    <submittedName>
        <fullName evidence="2">RNA ligase</fullName>
    </submittedName>
</protein>
<dbReference type="GO" id="GO:0016874">
    <property type="term" value="F:ligase activity"/>
    <property type="evidence" value="ECO:0007669"/>
    <property type="project" value="UniProtKB-KW"/>
</dbReference>
<dbReference type="SUPFAM" id="SSF56091">
    <property type="entry name" value="DNA ligase/mRNA capping enzyme, catalytic domain"/>
    <property type="match status" value="1"/>
</dbReference>
<evidence type="ECO:0000259" key="1">
    <source>
        <dbReference type="Pfam" id="PF09414"/>
    </source>
</evidence>
<gene>
    <name evidence="2" type="ORF">SAMN04244573_01359</name>
</gene>
<dbReference type="Gene3D" id="3.30.470.30">
    <property type="entry name" value="DNA ligase/mRNA capping enzyme"/>
    <property type="match status" value="1"/>
</dbReference>
<proteinExistence type="predicted"/>
<dbReference type="Proteomes" id="UP000199267">
    <property type="component" value="Unassembled WGS sequence"/>
</dbReference>
<dbReference type="EMBL" id="FOFJ01000009">
    <property type="protein sequence ID" value="SEQ31019.1"/>
    <property type="molecule type" value="Genomic_DNA"/>
</dbReference>